<comment type="caution">
    <text evidence="14">The sequence shown here is derived from an EMBL/GenBank/DDBJ whole genome shotgun (WGS) entry which is preliminary data.</text>
</comment>
<dbReference type="GO" id="GO:0004844">
    <property type="term" value="F:uracil DNA N-glycosylase activity"/>
    <property type="evidence" value="ECO:0007669"/>
    <property type="project" value="UniProtKB-EC"/>
</dbReference>
<evidence type="ECO:0000256" key="9">
    <source>
        <dbReference type="ARBA" id="ARBA00023004"/>
    </source>
</evidence>
<evidence type="ECO:0000256" key="12">
    <source>
        <dbReference type="SAM" id="MobiDB-lite"/>
    </source>
</evidence>
<evidence type="ECO:0000256" key="4">
    <source>
        <dbReference type="ARBA" id="ARBA00019403"/>
    </source>
</evidence>
<evidence type="ECO:0000256" key="11">
    <source>
        <dbReference type="ARBA" id="ARBA00023204"/>
    </source>
</evidence>
<reference evidence="14 15" key="1">
    <citation type="submission" date="2015-03" db="EMBL/GenBank/DDBJ databases">
        <authorList>
            <person name="Hassan Y.I."/>
            <person name="Lepp D."/>
            <person name="Li X.-Z."/>
            <person name="Zhou T."/>
        </authorList>
    </citation>
    <scope>NUCLEOTIDE SEQUENCE [LARGE SCALE GENOMIC DNA]</scope>
    <source>
        <strain evidence="14 15">BD-c194</strain>
    </source>
</reference>
<comment type="catalytic activity">
    <reaction evidence="1">
        <text>Hydrolyzes single-stranded DNA or mismatched double-stranded DNA and polynucleotides, releasing free uracil.</text>
        <dbReference type="EC" id="3.2.2.27"/>
    </reaction>
</comment>
<evidence type="ECO:0000259" key="13">
    <source>
        <dbReference type="SMART" id="SM00986"/>
    </source>
</evidence>
<feature type="domain" description="Uracil-DNA glycosylase-like" evidence="13">
    <location>
        <begin position="113"/>
        <end position="263"/>
    </location>
</feature>
<dbReference type="SMART" id="SM00986">
    <property type="entry name" value="UDG"/>
    <property type="match status" value="1"/>
</dbReference>
<dbReference type="RefSeq" id="WP_046109595.1">
    <property type="nucleotide sequence ID" value="NZ_JZEX01000129.1"/>
</dbReference>
<evidence type="ECO:0000256" key="5">
    <source>
        <dbReference type="ARBA" id="ARBA00022485"/>
    </source>
</evidence>
<keyword evidence="8" id="KW-0378">Hydrolase</keyword>
<evidence type="ECO:0000256" key="10">
    <source>
        <dbReference type="ARBA" id="ARBA00023014"/>
    </source>
</evidence>
<evidence type="ECO:0000313" key="15">
    <source>
        <dbReference type="Proteomes" id="UP000033632"/>
    </source>
</evidence>
<dbReference type="Proteomes" id="UP000033632">
    <property type="component" value="Unassembled WGS sequence"/>
</dbReference>
<organism evidence="14 15">
    <name type="scientific">Devosia geojensis</name>
    <dbReference type="NCBI Taxonomy" id="443610"/>
    <lineage>
        <taxon>Bacteria</taxon>
        <taxon>Pseudomonadati</taxon>
        <taxon>Pseudomonadota</taxon>
        <taxon>Alphaproteobacteria</taxon>
        <taxon>Hyphomicrobiales</taxon>
        <taxon>Devosiaceae</taxon>
        <taxon>Devosia</taxon>
    </lineage>
</organism>
<dbReference type="STRING" id="443610.VE25_15700"/>
<dbReference type="InterPro" id="IPR005273">
    <property type="entry name" value="Ura-DNA_glyco_family4"/>
</dbReference>
<sequence>MLPDQPHDPDDLISMLEWYRAAGVDVPVGEEPVDRFAQQKAARAAASERAQAAPFPAPVPQQAPPPVMEASLSSDPAEARALAAGAQTLDELRQILDGYNGCGLKFRATQLVFADGNPQAEIMLIGEAPGGEEDRIGRPFVGRSGQLLDRMLKAIGLDRTKVYIANTVPWRPPGNRNPTPEEMALCLPFLNRQVELVAPRIILSLGGPATKTVFNTDIGILKMRGKWGEVTLGNHKAMGLATLHPAYLLRTPSAKQQAWRDLLTLQARIAEMGIALEAGEN</sequence>
<evidence type="ECO:0000256" key="7">
    <source>
        <dbReference type="ARBA" id="ARBA00022763"/>
    </source>
</evidence>
<keyword evidence="10" id="KW-0411">Iron-sulfur</keyword>
<protein>
    <recommendedName>
        <fullName evidence="4">Type-4 uracil-DNA glycosylase</fullName>
        <ecNumber evidence="3">3.2.2.27</ecNumber>
    </recommendedName>
</protein>
<evidence type="ECO:0000256" key="6">
    <source>
        <dbReference type="ARBA" id="ARBA00022723"/>
    </source>
</evidence>
<proteinExistence type="inferred from homology"/>
<gene>
    <name evidence="14" type="ORF">VE25_15700</name>
</gene>
<accession>A0A0F5FPV2</accession>
<comment type="similarity">
    <text evidence="2">Belongs to the uracil-DNA glycosylase (UDG) superfamily. Type 4 (UDGa) family.</text>
</comment>
<evidence type="ECO:0000256" key="1">
    <source>
        <dbReference type="ARBA" id="ARBA00001400"/>
    </source>
</evidence>
<dbReference type="InterPro" id="IPR051536">
    <property type="entry name" value="UDG_Type-4/5"/>
</dbReference>
<name>A0A0F5FPV2_9HYPH</name>
<dbReference type="AlphaFoldDB" id="A0A0F5FPV2"/>
<evidence type="ECO:0000256" key="2">
    <source>
        <dbReference type="ARBA" id="ARBA00006521"/>
    </source>
</evidence>
<feature type="compositionally biased region" description="Low complexity" evidence="12">
    <location>
        <begin position="41"/>
        <end position="54"/>
    </location>
</feature>
<keyword evidence="7" id="KW-0227">DNA damage</keyword>
<dbReference type="SMART" id="SM00987">
    <property type="entry name" value="UreE_C"/>
    <property type="match status" value="1"/>
</dbReference>
<dbReference type="EC" id="3.2.2.27" evidence="3"/>
<dbReference type="NCBIfam" id="TIGR00758">
    <property type="entry name" value="UDG_fam4"/>
    <property type="match status" value="1"/>
</dbReference>
<keyword evidence="11" id="KW-0234">DNA repair</keyword>
<keyword evidence="15" id="KW-1185">Reference proteome</keyword>
<dbReference type="PANTHER" id="PTHR33693">
    <property type="entry name" value="TYPE-5 URACIL-DNA GLYCOSYLASE"/>
    <property type="match status" value="1"/>
</dbReference>
<keyword evidence="5" id="KW-0004">4Fe-4S</keyword>
<dbReference type="OrthoDB" id="5290748at2"/>
<dbReference type="InterPro" id="IPR005122">
    <property type="entry name" value="Uracil-DNA_glycosylase-like"/>
</dbReference>
<evidence type="ECO:0000313" key="14">
    <source>
        <dbReference type="EMBL" id="KKB10881.1"/>
    </source>
</evidence>
<feature type="compositionally biased region" description="Pro residues" evidence="12">
    <location>
        <begin position="55"/>
        <end position="67"/>
    </location>
</feature>
<dbReference type="EMBL" id="JZEX01000129">
    <property type="protein sequence ID" value="KKB10881.1"/>
    <property type="molecule type" value="Genomic_DNA"/>
</dbReference>
<dbReference type="Gene3D" id="3.40.470.10">
    <property type="entry name" value="Uracil-DNA glycosylase-like domain"/>
    <property type="match status" value="1"/>
</dbReference>
<dbReference type="GO" id="GO:0006281">
    <property type="term" value="P:DNA repair"/>
    <property type="evidence" value="ECO:0007669"/>
    <property type="project" value="UniProtKB-KW"/>
</dbReference>
<dbReference type="Pfam" id="PF03167">
    <property type="entry name" value="UDG"/>
    <property type="match status" value="1"/>
</dbReference>
<evidence type="ECO:0000256" key="8">
    <source>
        <dbReference type="ARBA" id="ARBA00022801"/>
    </source>
</evidence>
<dbReference type="GO" id="GO:0046872">
    <property type="term" value="F:metal ion binding"/>
    <property type="evidence" value="ECO:0007669"/>
    <property type="project" value="UniProtKB-KW"/>
</dbReference>
<keyword evidence="6" id="KW-0479">Metal-binding</keyword>
<evidence type="ECO:0000256" key="3">
    <source>
        <dbReference type="ARBA" id="ARBA00012030"/>
    </source>
</evidence>
<dbReference type="InterPro" id="IPR036895">
    <property type="entry name" value="Uracil-DNA_glycosylase-like_sf"/>
</dbReference>
<keyword evidence="9" id="KW-0408">Iron</keyword>
<dbReference type="PANTHER" id="PTHR33693:SF1">
    <property type="entry name" value="TYPE-4 URACIL-DNA GLYCOSYLASE"/>
    <property type="match status" value="1"/>
</dbReference>
<dbReference type="PATRIC" id="fig|443610.3.peg.1419"/>
<dbReference type="GO" id="GO:0051539">
    <property type="term" value="F:4 iron, 4 sulfur cluster binding"/>
    <property type="evidence" value="ECO:0007669"/>
    <property type="project" value="UniProtKB-KW"/>
</dbReference>
<dbReference type="SUPFAM" id="SSF52141">
    <property type="entry name" value="Uracil-DNA glycosylase-like"/>
    <property type="match status" value="1"/>
</dbReference>
<dbReference type="CDD" id="cd10030">
    <property type="entry name" value="UDG-F4_TTUDGA_SPO1dp_like"/>
    <property type="match status" value="1"/>
</dbReference>
<feature type="region of interest" description="Disordered" evidence="12">
    <location>
        <begin position="41"/>
        <end position="71"/>
    </location>
</feature>